<dbReference type="GO" id="GO:0016787">
    <property type="term" value="F:hydrolase activity"/>
    <property type="evidence" value="ECO:0007669"/>
    <property type="project" value="UniProtKB-KW"/>
</dbReference>
<comment type="caution">
    <text evidence="3">The sequence shown here is derived from an EMBL/GenBank/DDBJ whole genome shotgun (WGS) entry which is preliminary data.</text>
</comment>
<protein>
    <submittedName>
        <fullName evidence="3">Alpha/beta hydrolase family protein</fullName>
        <ecNumber evidence="3">3.4.-.-</ecNumber>
    </submittedName>
</protein>
<reference evidence="4" key="1">
    <citation type="journal article" date="2019" name="Int. J. Syst. Evol. Microbiol.">
        <title>The Global Catalogue of Microorganisms (GCM) 10K type strain sequencing project: providing services to taxonomists for standard genome sequencing and annotation.</title>
        <authorList>
            <consortium name="The Broad Institute Genomics Platform"/>
            <consortium name="The Broad Institute Genome Sequencing Center for Infectious Disease"/>
            <person name="Wu L."/>
            <person name="Ma J."/>
        </authorList>
    </citation>
    <scope>NUCLEOTIDE SEQUENCE [LARGE SCALE GENOMIC DNA]</scope>
    <source>
        <strain evidence="4">CCUG 56098</strain>
    </source>
</reference>
<dbReference type="InterPro" id="IPR029058">
    <property type="entry name" value="AB_hydrolase_fold"/>
</dbReference>
<keyword evidence="4" id="KW-1185">Reference proteome</keyword>
<name>A0ABW3KTC2_9FLAO</name>
<dbReference type="InterPro" id="IPR050300">
    <property type="entry name" value="GDXG_lipolytic_enzyme"/>
</dbReference>
<accession>A0ABW3KTC2</accession>
<dbReference type="RefSeq" id="WP_386118476.1">
    <property type="nucleotide sequence ID" value="NZ_JBHTKM010000063.1"/>
</dbReference>
<proteinExistence type="predicted"/>
<dbReference type="EMBL" id="JBHTKM010000063">
    <property type="protein sequence ID" value="MFD1017084.1"/>
    <property type="molecule type" value="Genomic_DNA"/>
</dbReference>
<evidence type="ECO:0000256" key="1">
    <source>
        <dbReference type="ARBA" id="ARBA00022801"/>
    </source>
</evidence>
<dbReference type="PANTHER" id="PTHR48081">
    <property type="entry name" value="AB HYDROLASE SUPERFAMILY PROTEIN C4A8.06C"/>
    <property type="match status" value="1"/>
</dbReference>
<organism evidence="3 4">
    <name type="scientific">Winogradskyella rapida</name>
    <dbReference type="NCBI Taxonomy" id="549701"/>
    <lineage>
        <taxon>Bacteria</taxon>
        <taxon>Pseudomonadati</taxon>
        <taxon>Bacteroidota</taxon>
        <taxon>Flavobacteriia</taxon>
        <taxon>Flavobacteriales</taxon>
        <taxon>Flavobacteriaceae</taxon>
        <taxon>Winogradskyella</taxon>
    </lineage>
</organism>
<dbReference type="Pfam" id="PF00561">
    <property type="entry name" value="Abhydrolase_1"/>
    <property type="match status" value="1"/>
</dbReference>
<dbReference type="Gene3D" id="3.40.50.1820">
    <property type="entry name" value="alpha/beta hydrolase"/>
    <property type="match status" value="1"/>
</dbReference>
<sequence>MNIEKNYILEREGKKPILIDTFYSEEQEHQPIVIFCHGYKGFKDWGAWDVMAKTLATSGCCFVKFNFSHNGGTMANPIDFPDLEAFGNNNYSKELEDLNDVIDWVQERFKDDANVHTENICLIGHSRGGGIAILKASEDARINKLVTLASVSDFGSRFGSETEIKAWKEDGVKFVKNGRTKQNMPHYYQFFEDFKAHEDRLHIETATRALTLPMLIIHGDKDTSVSIDEAYNIYDWSSNSLLEIVPDADHVFNTKHPWSKDTLSPELAKVTERVINFIL</sequence>
<dbReference type="EC" id="3.4.-.-" evidence="3"/>
<dbReference type="InterPro" id="IPR000073">
    <property type="entry name" value="AB_hydrolase_1"/>
</dbReference>
<evidence type="ECO:0000259" key="2">
    <source>
        <dbReference type="Pfam" id="PF00561"/>
    </source>
</evidence>
<keyword evidence="1 3" id="KW-0378">Hydrolase</keyword>
<dbReference type="Proteomes" id="UP001597086">
    <property type="component" value="Unassembled WGS sequence"/>
</dbReference>
<evidence type="ECO:0000313" key="3">
    <source>
        <dbReference type="EMBL" id="MFD1017084.1"/>
    </source>
</evidence>
<dbReference type="SUPFAM" id="SSF53474">
    <property type="entry name" value="alpha/beta-Hydrolases"/>
    <property type="match status" value="1"/>
</dbReference>
<gene>
    <name evidence="3" type="ORF">ACFQ13_14245</name>
</gene>
<feature type="domain" description="AB hydrolase-1" evidence="2">
    <location>
        <begin position="31"/>
        <end position="150"/>
    </location>
</feature>
<evidence type="ECO:0000313" key="4">
    <source>
        <dbReference type="Proteomes" id="UP001597086"/>
    </source>
</evidence>